<proteinExistence type="predicted"/>
<reference evidence="2 3" key="1">
    <citation type="submission" date="2020-03" db="EMBL/GenBank/DDBJ databases">
        <title>Genomic Encyclopedia of Type Strains, Phase IV (KMG-IV): sequencing the most valuable type-strain genomes for metagenomic binning, comparative biology and taxonomic classification.</title>
        <authorList>
            <person name="Goeker M."/>
        </authorList>
    </citation>
    <scope>NUCLEOTIDE SEQUENCE [LARGE SCALE GENOMIC DNA]</scope>
    <source>
        <strain evidence="2 3">DSM 22753</strain>
    </source>
</reference>
<dbReference type="RefSeq" id="WP_244935322.1">
    <property type="nucleotide sequence ID" value="NZ_BAAAEV010000001.1"/>
</dbReference>
<accession>A0ABX0TXV9</accession>
<dbReference type="Gene3D" id="3.40.50.10320">
    <property type="entry name" value="LmbE-like"/>
    <property type="match status" value="1"/>
</dbReference>
<evidence type="ECO:0000256" key="1">
    <source>
        <dbReference type="SAM" id="MobiDB-lite"/>
    </source>
</evidence>
<dbReference type="PANTHER" id="PTHR12993">
    <property type="entry name" value="N-ACETYLGLUCOSAMINYL-PHOSPHATIDYLINOSITOL DE-N-ACETYLASE-RELATED"/>
    <property type="match status" value="1"/>
</dbReference>
<dbReference type="Pfam" id="PF02585">
    <property type="entry name" value="PIG-L"/>
    <property type="match status" value="1"/>
</dbReference>
<dbReference type="InterPro" id="IPR024078">
    <property type="entry name" value="LmbE-like_dom_sf"/>
</dbReference>
<dbReference type="EMBL" id="JAASQP010000001">
    <property type="protein sequence ID" value="NIJ23068.1"/>
    <property type="molecule type" value="Genomic_DNA"/>
</dbReference>
<keyword evidence="3" id="KW-1185">Reference proteome</keyword>
<dbReference type="Proteomes" id="UP000788153">
    <property type="component" value="Unassembled WGS sequence"/>
</dbReference>
<dbReference type="SUPFAM" id="SSF102588">
    <property type="entry name" value="LmbE-like"/>
    <property type="match status" value="1"/>
</dbReference>
<dbReference type="InterPro" id="IPR003737">
    <property type="entry name" value="GlcNAc_PI_deacetylase-related"/>
</dbReference>
<evidence type="ECO:0000313" key="2">
    <source>
        <dbReference type="EMBL" id="NIJ23068.1"/>
    </source>
</evidence>
<protein>
    <submittedName>
        <fullName evidence="2">LmbE family N-acetylglucosaminyl deacetylase</fullName>
    </submittedName>
</protein>
<sequence>MTRAIPLARSRHARAFWCVLAPHPDDETIGTGALIAQTAKAGRLGAVVYLTDGSGSHPTENTGARRALVQCRAREASLALRRLAGPRALRPVFLGWCDGNPFAVGSGEFRATARQLSSVLRRLQIDAIAIPAIDETHCDHVAAHRLARAALAIARRRIAPFAYRVWGGAMPRTMRPALVTRPMPVARRRHALQAHRSQTSAAMGPGFRVPPQLMRQRDRDRLYPVGRRNAR</sequence>
<evidence type="ECO:0000313" key="3">
    <source>
        <dbReference type="Proteomes" id="UP000788153"/>
    </source>
</evidence>
<feature type="region of interest" description="Disordered" evidence="1">
    <location>
        <begin position="194"/>
        <end position="231"/>
    </location>
</feature>
<gene>
    <name evidence="2" type="ORF">FHT01_000610</name>
</gene>
<name>A0ABX0TXV9_9SPHN</name>
<dbReference type="PANTHER" id="PTHR12993:SF29">
    <property type="entry name" value="BLR3841 PROTEIN"/>
    <property type="match status" value="1"/>
</dbReference>
<comment type="caution">
    <text evidence="2">The sequence shown here is derived from an EMBL/GenBank/DDBJ whole genome shotgun (WGS) entry which is preliminary data.</text>
</comment>
<organism evidence="2 3">
    <name type="scientific">Sphingomonas japonica</name>
    <dbReference type="NCBI Taxonomy" id="511662"/>
    <lineage>
        <taxon>Bacteria</taxon>
        <taxon>Pseudomonadati</taxon>
        <taxon>Pseudomonadota</taxon>
        <taxon>Alphaproteobacteria</taxon>
        <taxon>Sphingomonadales</taxon>
        <taxon>Sphingomonadaceae</taxon>
        <taxon>Sphingomonas</taxon>
    </lineage>
</organism>